<evidence type="ECO:0000256" key="5">
    <source>
        <dbReference type="ARBA" id="ARBA00023175"/>
    </source>
</evidence>
<dbReference type="PANTHER" id="PTHR47117:SF10">
    <property type="entry name" value="KINESIN-LIKE PROTEIN KIF1B"/>
    <property type="match status" value="1"/>
</dbReference>
<evidence type="ECO:0000259" key="7">
    <source>
        <dbReference type="PROSITE" id="PS50006"/>
    </source>
</evidence>
<dbReference type="SMART" id="SM00129">
    <property type="entry name" value="KISc"/>
    <property type="match status" value="1"/>
</dbReference>
<dbReference type="InterPro" id="IPR036961">
    <property type="entry name" value="Kinesin_motor_dom_sf"/>
</dbReference>
<evidence type="ECO:0000256" key="1">
    <source>
        <dbReference type="ARBA" id="ARBA00020751"/>
    </source>
</evidence>
<dbReference type="Gene3D" id="3.40.850.10">
    <property type="entry name" value="Kinesin motor domain"/>
    <property type="match status" value="1"/>
</dbReference>
<dbReference type="InterPro" id="IPR019821">
    <property type="entry name" value="Kinesin_motor_CS"/>
</dbReference>
<dbReference type="PROSITE" id="PS50067">
    <property type="entry name" value="KINESIN_MOTOR_2"/>
    <property type="match status" value="1"/>
</dbReference>
<dbReference type="GO" id="GO:0008017">
    <property type="term" value="F:microtubule binding"/>
    <property type="evidence" value="ECO:0007669"/>
    <property type="project" value="InterPro"/>
</dbReference>
<gene>
    <name evidence="9" type="ORF">LSH36_442g01044</name>
</gene>
<dbReference type="InterPro" id="IPR000253">
    <property type="entry name" value="FHA_dom"/>
</dbReference>
<dbReference type="Gene3D" id="2.60.200.20">
    <property type="match status" value="1"/>
</dbReference>
<dbReference type="PANTHER" id="PTHR47117">
    <property type="entry name" value="STAR-RELATED LIPID TRANSFER PROTEIN 9"/>
    <property type="match status" value="1"/>
</dbReference>
<keyword evidence="4" id="KW-0175">Coiled coil</keyword>
<comment type="similarity">
    <text evidence="6">Belongs to the TRAFAC class myosin-kinesin ATPase superfamily. Kinesin family.</text>
</comment>
<dbReference type="Pfam" id="PF00498">
    <property type="entry name" value="FHA"/>
    <property type="match status" value="1"/>
</dbReference>
<comment type="caution">
    <text evidence="9">The sequence shown here is derived from an EMBL/GenBank/DDBJ whole genome shotgun (WGS) entry which is preliminary data.</text>
</comment>
<feature type="domain" description="FHA" evidence="7">
    <location>
        <begin position="392"/>
        <end position="445"/>
    </location>
</feature>
<dbReference type="InterPro" id="IPR027417">
    <property type="entry name" value="P-loop_NTPase"/>
</dbReference>
<dbReference type="InterPro" id="IPR001752">
    <property type="entry name" value="Kinesin_motor_dom"/>
</dbReference>
<reference evidence="9" key="1">
    <citation type="journal article" date="2023" name="Mol. Biol. Evol.">
        <title>Third-Generation Sequencing Reveals the Adaptive Role of the Epigenome in Three Deep-Sea Polychaetes.</title>
        <authorList>
            <person name="Perez M."/>
            <person name="Aroh O."/>
            <person name="Sun Y."/>
            <person name="Lan Y."/>
            <person name="Juniper S.K."/>
            <person name="Young C.R."/>
            <person name="Angers B."/>
            <person name="Qian P.Y."/>
        </authorList>
    </citation>
    <scope>NUCLEOTIDE SEQUENCE</scope>
    <source>
        <strain evidence="9">P08H-3</strain>
    </source>
</reference>
<evidence type="ECO:0000259" key="8">
    <source>
        <dbReference type="PROSITE" id="PS50067"/>
    </source>
</evidence>
<evidence type="ECO:0000256" key="2">
    <source>
        <dbReference type="ARBA" id="ARBA00022741"/>
    </source>
</evidence>
<comment type="caution">
    <text evidence="6">Lacks conserved residue(s) required for the propagation of feature annotation.</text>
</comment>
<evidence type="ECO:0000256" key="6">
    <source>
        <dbReference type="PROSITE-ProRule" id="PRU00283"/>
    </source>
</evidence>
<protein>
    <recommendedName>
        <fullName evidence="1">Kinesin-like protein unc-104</fullName>
    </recommendedName>
</protein>
<dbReference type="GO" id="GO:0003777">
    <property type="term" value="F:microtubule motor activity"/>
    <property type="evidence" value="ECO:0007669"/>
    <property type="project" value="InterPro"/>
</dbReference>
<organism evidence="9 10">
    <name type="scientific">Paralvinella palmiformis</name>
    <dbReference type="NCBI Taxonomy" id="53620"/>
    <lineage>
        <taxon>Eukaryota</taxon>
        <taxon>Metazoa</taxon>
        <taxon>Spiralia</taxon>
        <taxon>Lophotrochozoa</taxon>
        <taxon>Annelida</taxon>
        <taxon>Polychaeta</taxon>
        <taxon>Sedentaria</taxon>
        <taxon>Canalipalpata</taxon>
        <taxon>Terebellida</taxon>
        <taxon>Terebelliformia</taxon>
        <taxon>Alvinellidae</taxon>
        <taxon>Paralvinella</taxon>
    </lineage>
</organism>
<keyword evidence="2" id="KW-0547">Nucleotide-binding</keyword>
<sequence>MVAKSGSKFADQQNVYNDLGKGVLDNAFQVVYDIPQLYYDELFTIRGIASFKFLEYKYIVLTDWYVDYGNDTTVPCLRMVKRDQENPTPWSDMELIGNEECCNSSRYFCKLSILFTERFEVTFSMMEIYNEQVRDLLSKDKPKGGLQVRQNPKKGQFYVQGLKAIPVGSYKEIEKRMEQGTASRTVASTNMNATSSRAHTVVTITFDQIEKKSNSETKKSSVLNLVDLAGSERADSTGATGDRLKEGANINKSLSALGNVISALADQSSGKKKNIVIPYRDSVLTKLLQNALGGNSKTIMIAALSPADINYDETLSTLRYADRAKQIKNQAVVNENPMDKMIRELKLKEARDETATVIGEDEKKSNIAHLVNLNEDPLLSGVIYHYITITSVTIGRTDAVPKPEICLSGLSIMKKHAILSLGENDEYELQPAVSGAKTKVNGQPLTGPRFLNHRDRILFGSNHMYLFMNPLKTETDDDLPSEITWEFAQKEIAEAKGYTTGLSGLTSEKKSMGFLHISSSAEITIAVATDDLYQRYLDGDKTVLKIPKDEDPFWEPPEDMLIGTCNVFLQSLSYALDFDDRLAVTDFKGNEEGSMFVNVTPCTANGKLLDQDYFIDDPHELIGRPYYFKVTIKSAGVNNVRYSRGLYVKYRVYDDHSYIVTGTITGTLTPEFNHSKVIAFKEVTQHHLDFFETGCITFLLYGIQEDTSQDHRLVKMTTKELRQLDQSGIRRRETDRRASISIEASETSQLKAELLLLTKRFERLESKEKRMIELCAEWAKKNPSEQQFEPFHRAISAVANSTGTRLKTRVQVLNKMLLGYKLIKAAQRNENGEASIRTSTLPAAGKADGLAFEIGFEKGGSVMVAVLECAFKSAKRKTVDKEDTVSLFVFGEEESNLENIANKNGGVINYDHLKELYGNDYSPNVRTYVMAITGHSLFIQALNTNIILTSTLTFHYPVNCCTLKGPPMGQYHLFKANQSTVPDQVKPALYSNKAQKTRKWWLPYVPL</sequence>
<dbReference type="SMART" id="SM00240">
    <property type="entry name" value="FHA"/>
    <property type="match status" value="1"/>
</dbReference>
<dbReference type="CDD" id="cd22709">
    <property type="entry name" value="FHA_KIF28P"/>
    <property type="match status" value="1"/>
</dbReference>
<dbReference type="PRINTS" id="PR00380">
    <property type="entry name" value="KINESINHEAVY"/>
</dbReference>
<evidence type="ECO:0000256" key="4">
    <source>
        <dbReference type="ARBA" id="ARBA00023054"/>
    </source>
</evidence>
<accession>A0AAD9JBF2</accession>
<keyword evidence="3" id="KW-0067">ATP-binding</keyword>
<keyword evidence="5" id="KW-0505">Motor protein</keyword>
<evidence type="ECO:0000313" key="10">
    <source>
        <dbReference type="Proteomes" id="UP001208570"/>
    </source>
</evidence>
<feature type="domain" description="Kinesin motor" evidence="8">
    <location>
        <begin position="1"/>
        <end position="327"/>
    </location>
</feature>
<evidence type="ECO:0000313" key="9">
    <source>
        <dbReference type="EMBL" id="KAK2149668.1"/>
    </source>
</evidence>
<dbReference type="EMBL" id="JAODUP010000442">
    <property type="protein sequence ID" value="KAK2149668.1"/>
    <property type="molecule type" value="Genomic_DNA"/>
</dbReference>
<proteinExistence type="inferred from homology"/>
<dbReference type="GO" id="GO:0007018">
    <property type="term" value="P:microtubule-based movement"/>
    <property type="evidence" value="ECO:0007669"/>
    <property type="project" value="InterPro"/>
</dbReference>
<keyword evidence="10" id="KW-1185">Reference proteome</keyword>
<dbReference type="Proteomes" id="UP001208570">
    <property type="component" value="Unassembled WGS sequence"/>
</dbReference>
<dbReference type="FunFam" id="2.60.200.20:FF:000034">
    <property type="entry name" value="kinesin-like protein KIF28P"/>
    <property type="match status" value="1"/>
</dbReference>
<dbReference type="SUPFAM" id="SSF49879">
    <property type="entry name" value="SMAD/FHA domain"/>
    <property type="match status" value="1"/>
</dbReference>
<name>A0AAD9JBF2_9ANNE</name>
<dbReference type="AlphaFoldDB" id="A0AAD9JBF2"/>
<dbReference type="SUPFAM" id="SSF52540">
    <property type="entry name" value="P-loop containing nucleoside triphosphate hydrolases"/>
    <property type="match status" value="1"/>
</dbReference>
<dbReference type="GO" id="GO:0005524">
    <property type="term" value="F:ATP binding"/>
    <property type="evidence" value="ECO:0007669"/>
    <property type="project" value="UniProtKB-KW"/>
</dbReference>
<dbReference type="InterPro" id="IPR008984">
    <property type="entry name" value="SMAD_FHA_dom_sf"/>
</dbReference>
<dbReference type="FunFam" id="3.40.850.10:FF:000167">
    <property type="entry name" value="Uncharacterized protein"/>
    <property type="match status" value="1"/>
</dbReference>
<evidence type="ECO:0000256" key="3">
    <source>
        <dbReference type="ARBA" id="ARBA00022840"/>
    </source>
</evidence>
<dbReference type="PROSITE" id="PS00411">
    <property type="entry name" value="KINESIN_MOTOR_1"/>
    <property type="match status" value="1"/>
</dbReference>
<dbReference type="PROSITE" id="PS50006">
    <property type="entry name" value="FHA_DOMAIN"/>
    <property type="match status" value="1"/>
</dbReference>
<dbReference type="Pfam" id="PF00225">
    <property type="entry name" value="Kinesin"/>
    <property type="match status" value="1"/>
</dbReference>